<dbReference type="InterPro" id="IPR016167">
    <property type="entry name" value="FAD-bd_PCMH_sub1"/>
</dbReference>
<feature type="domain" description="FAD-binding PCMH-type" evidence="6">
    <location>
        <begin position="39"/>
        <end position="209"/>
    </location>
</feature>
<dbReference type="InterPro" id="IPR012951">
    <property type="entry name" value="BBE"/>
</dbReference>
<dbReference type="Pfam" id="PF01565">
    <property type="entry name" value="FAD_binding_4"/>
    <property type="match status" value="1"/>
</dbReference>
<evidence type="ECO:0000256" key="1">
    <source>
        <dbReference type="ARBA" id="ARBA00001974"/>
    </source>
</evidence>
<dbReference type="Gene3D" id="3.30.465.10">
    <property type="match status" value="1"/>
</dbReference>
<dbReference type="Gene3D" id="3.40.462.20">
    <property type="match status" value="1"/>
</dbReference>
<evidence type="ECO:0000313" key="7">
    <source>
        <dbReference type="EMBL" id="MBU8821991.1"/>
    </source>
</evidence>
<dbReference type="InterPro" id="IPR050416">
    <property type="entry name" value="FAD-linked_Oxidoreductase"/>
</dbReference>
<protein>
    <submittedName>
        <fullName evidence="7">FAD-dependent oxidoreductase</fullName>
    </submittedName>
</protein>
<dbReference type="InterPro" id="IPR006094">
    <property type="entry name" value="Oxid_FAD_bind_N"/>
</dbReference>
<dbReference type="Gene3D" id="3.30.43.10">
    <property type="entry name" value="Uridine Diphospho-n-acetylenolpyruvylglucosamine Reductase, domain 2"/>
    <property type="match status" value="1"/>
</dbReference>
<evidence type="ECO:0000256" key="2">
    <source>
        <dbReference type="ARBA" id="ARBA00005466"/>
    </source>
</evidence>
<proteinExistence type="inferred from homology"/>
<dbReference type="InterPro" id="IPR016166">
    <property type="entry name" value="FAD-bd_PCMH"/>
</dbReference>
<comment type="cofactor">
    <cofactor evidence="1">
        <name>FAD</name>
        <dbReference type="ChEBI" id="CHEBI:57692"/>
    </cofactor>
</comment>
<evidence type="ECO:0000259" key="6">
    <source>
        <dbReference type="PROSITE" id="PS51387"/>
    </source>
</evidence>
<dbReference type="PROSITE" id="PS00862">
    <property type="entry name" value="OX2_COVAL_FAD"/>
    <property type="match status" value="1"/>
</dbReference>
<dbReference type="PROSITE" id="PS51387">
    <property type="entry name" value="FAD_PCMH"/>
    <property type="match status" value="1"/>
</dbReference>
<dbReference type="InterPro" id="IPR006093">
    <property type="entry name" value="Oxy_OxRdtase_FAD_BS"/>
</dbReference>
<comment type="caution">
    <text evidence="7">The sequence shown here is derived from an EMBL/GenBank/DDBJ whole genome shotgun (WGS) entry which is preliminary data.</text>
</comment>
<dbReference type="Proteomes" id="UP000696413">
    <property type="component" value="Unassembled WGS sequence"/>
</dbReference>
<evidence type="ECO:0000256" key="4">
    <source>
        <dbReference type="ARBA" id="ARBA00022827"/>
    </source>
</evidence>
<comment type="similarity">
    <text evidence="2">Belongs to the oxygen-dependent FAD-linked oxidoreductase family.</text>
</comment>
<gene>
    <name evidence="7" type="ORF">KL859_03780</name>
</gene>
<dbReference type="EMBL" id="JAHBOM010000002">
    <property type="protein sequence ID" value="MBU8821991.1"/>
    <property type="molecule type" value="Genomic_DNA"/>
</dbReference>
<accession>A0ABS6HH68</accession>
<dbReference type="InterPro" id="IPR016169">
    <property type="entry name" value="FAD-bd_PCMH_sub2"/>
</dbReference>
<sequence>MLEAHPTAVDELVRSLPGRVHVPGSPEYLDGVTLWNGAVTARPAVVVRPRSSADVQTAVRFARDRCVAVTVRGGGHDWAGRSLNDGGLVIDLTAMRQVRVDPAACEAVVEGGATVDDVVRAAEPHGLTAASGNIGDVGFVGFTLGGGYGPLNGIAGLGLDNMIEAHVVLADGSLVAASADSEPDLFWALRGGGANFGVVTQLRVRLHPLTSITTGVLMFGWEQAADVLRRYDALLPSLPDPLTVACGVLSAPDGAPVVFLAPTWAGDPGAADHWLGEVRGLGSPVLEQIAPMPPSVQMHLLDDFVPRGRHYELRTVNVDALSAPVIDALVAAGSARTSEMSAISLHHFHGAPTRVGVTDTAFGLRTPHLVVEIIAAWEKSDPDASRHRHWAQSLFSELSPHALPGGYPNLIGPEQHGQADAAYGPNTRRLLDVKNRWDAANVFTATPLPSQSSTP</sequence>
<dbReference type="PANTHER" id="PTHR42973">
    <property type="entry name" value="BINDING OXIDOREDUCTASE, PUTATIVE (AFU_ORTHOLOGUE AFUA_1G17690)-RELATED"/>
    <property type="match status" value="1"/>
</dbReference>
<dbReference type="InterPro" id="IPR036318">
    <property type="entry name" value="FAD-bd_PCMH-like_sf"/>
</dbReference>
<name>A0ABS6HH68_MYCGD</name>
<reference evidence="7 8" key="1">
    <citation type="submission" date="2021-05" db="EMBL/GenBank/DDBJ databases">
        <title>Draft Genome Sequences of Clinical Respiratory Isolates of Mycobacterium goodii Recovered in Ireland.</title>
        <authorList>
            <person name="Flanagan P.R."/>
            <person name="Mok S."/>
            <person name="Roycroft E."/>
            <person name="Rogers T.R."/>
            <person name="Fitzgibbon M."/>
        </authorList>
    </citation>
    <scope>NUCLEOTIDE SEQUENCE [LARGE SCALE GENOMIC DNA]</scope>
    <source>
        <strain evidence="7 8">14IE55</strain>
    </source>
</reference>
<evidence type="ECO:0000256" key="5">
    <source>
        <dbReference type="ARBA" id="ARBA00023002"/>
    </source>
</evidence>
<keyword evidence="5" id="KW-0560">Oxidoreductase</keyword>
<dbReference type="RefSeq" id="WP_214394281.1">
    <property type="nucleotide sequence ID" value="NZ_CP092364.2"/>
</dbReference>
<keyword evidence="3" id="KW-0285">Flavoprotein</keyword>
<evidence type="ECO:0000313" key="8">
    <source>
        <dbReference type="Proteomes" id="UP000696413"/>
    </source>
</evidence>
<keyword evidence="4" id="KW-0274">FAD</keyword>
<keyword evidence="8" id="KW-1185">Reference proteome</keyword>
<dbReference type="Pfam" id="PF08031">
    <property type="entry name" value="BBE"/>
    <property type="match status" value="1"/>
</dbReference>
<organism evidence="7 8">
    <name type="scientific">Mycolicibacterium goodii</name>
    <name type="common">Mycobacterium goodii</name>
    <dbReference type="NCBI Taxonomy" id="134601"/>
    <lineage>
        <taxon>Bacteria</taxon>
        <taxon>Bacillati</taxon>
        <taxon>Actinomycetota</taxon>
        <taxon>Actinomycetes</taxon>
        <taxon>Mycobacteriales</taxon>
        <taxon>Mycobacteriaceae</taxon>
        <taxon>Mycolicibacterium</taxon>
    </lineage>
</organism>
<dbReference type="PANTHER" id="PTHR42973:SF39">
    <property type="entry name" value="FAD-BINDING PCMH-TYPE DOMAIN-CONTAINING PROTEIN"/>
    <property type="match status" value="1"/>
</dbReference>
<evidence type="ECO:0000256" key="3">
    <source>
        <dbReference type="ARBA" id="ARBA00022630"/>
    </source>
</evidence>
<dbReference type="SUPFAM" id="SSF56176">
    <property type="entry name" value="FAD-binding/transporter-associated domain-like"/>
    <property type="match status" value="1"/>
</dbReference>